<dbReference type="InParanoid" id="Q553H6"/>
<dbReference type="Proteomes" id="UP000002195">
    <property type="component" value="Unassembled WGS sequence"/>
</dbReference>
<dbReference type="PaxDb" id="44689-DDB0217679"/>
<keyword evidence="3" id="KW-1185">Reference proteome</keyword>
<feature type="compositionally biased region" description="Low complexity" evidence="1">
    <location>
        <begin position="69"/>
        <end position="80"/>
    </location>
</feature>
<sequence length="272" mass="29865">MSLLRLNVCDSVTGICFYEKIWKWSGTSIAEGICKLVLTFHKLSNEVGDTGEVKGVLFEAPTTQSNNFYNNTLNNVNNNNNKDKDKDNMSGSIGNNNITKDNGSSNSSSTTTSPTSSNNNNNNNNNQSSVSPLSTSGGSIVGTPTTVTSNIRHSFHSRTPSTTGSSSTAKRIKPTATAPPIRLSCEKDDKTKVTVSVFYEHADKEDQVKTFLLEILQEFGAQYSTKLPDLRPILSEMSEFPETCKTKPDEILSNFKDFEKILDKIKIQSKLD</sequence>
<dbReference type="dictyBase" id="DDB_G0275835"/>
<accession>Q553H6</accession>
<evidence type="ECO:0000313" key="2">
    <source>
        <dbReference type="EMBL" id="EAL69668.1"/>
    </source>
</evidence>
<reference evidence="2 3" key="1">
    <citation type="journal article" date="2005" name="Nature">
        <title>The genome of the social amoeba Dictyostelium discoideum.</title>
        <authorList>
            <consortium name="The Dictyostelium discoideum Sequencing Consortium"/>
            <person name="Eichinger L."/>
            <person name="Pachebat J.A."/>
            <person name="Glockner G."/>
            <person name="Rajandream M.A."/>
            <person name="Sucgang R."/>
            <person name="Berriman M."/>
            <person name="Song J."/>
            <person name="Olsen R."/>
            <person name="Szafranski K."/>
            <person name="Xu Q."/>
            <person name="Tunggal B."/>
            <person name="Kummerfeld S."/>
            <person name="Madera M."/>
            <person name="Konfortov B.A."/>
            <person name="Rivero F."/>
            <person name="Bankier A.T."/>
            <person name="Lehmann R."/>
            <person name="Hamlin N."/>
            <person name="Davies R."/>
            <person name="Gaudet P."/>
            <person name="Fey P."/>
            <person name="Pilcher K."/>
            <person name="Chen G."/>
            <person name="Saunders D."/>
            <person name="Sodergren E."/>
            <person name="Davis P."/>
            <person name="Kerhornou A."/>
            <person name="Nie X."/>
            <person name="Hall N."/>
            <person name="Anjard C."/>
            <person name="Hemphill L."/>
            <person name="Bason N."/>
            <person name="Farbrother P."/>
            <person name="Desany B."/>
            <person name="Just E."/>
            <person name="Morio T."/>
            <person name="Rost R."/>
            <person name="Churcher C."/>
            <person name="Cooper J."/>
            <person name="Haydock S."/>
            <person name="van Driessche N."/>
            <person name="Cronin A."/>
            <person name="Goodhead I."/>
            <person name="Muzny D."/>
            <person name="Mourier T."/>
            <person name="Pain A."/>
            <person name="Lu M."/>
            <person name="Harper D."/>
            <person name="Lindsay R."/>
            <person name="Hauser H."/>
            <person name="James K."/>
            <person name="Quiles M."/>
            <person name="Madan Babu M."/>
            <person name="Saito T."/>
            <person name="Buchrieser C."/>
            <person name="Wardroper A."/>
            <person name="Felder M."/>
            <person name="Thangavelu M."/>
            <person name="Johnson D."/>
            <person name="Knights A."/>
            <person name="Loulseged H."/>
            <person name="Mungall K."/>
            <person name="Oliver K."/>
            <person name="Price C."/>
            <person name="Quail M.A."/>
            <person name="Urushihara H."/>
            <person name="Hernandez J."/>
            <person name="Rabbinowitsch E."/>
            <person name="Steffen D."/>
            <person name="Sanders M."/>
            <person name="Ma J."/>
            <person name="Kohara Y."/>
            <person name="Sharp S."/>
            <person name="Simmonds M."/>
            <person name="Spiegler S."/>
            <person name="Tivey A."/>
            <person name="Sugano S."/>
            <person name="White B."/>
            <person name="Walker D."/>
            <person name="Woodward J."/>
            <person name="Winckler T."/>
            <person name="Tanaka Y."/>
            <person name="Shaulsky G."/>
            <person name="Schleicher M."/>
            <person name="Weinstock G."/>
            <person name="Rosenthal A."/>
            <person name="Cox E.C."/>
            <person name="Chisholm R.L."/>
            <person name="Gibbs R."/>
            <person name="Loomis W.F."/>
            <person name="Platzer M."/>
            <person name="Kay R.R."/>
            <person name="Williams J."/>
            <person name="Dear P.H."/>
            <person name="Noegel A.A."/>
            <person name="Barrell B."/>
            <person name="Kuspa A."/>
        </authorList>
    </citation>
    <scope>NUCLEOTIDE SEQUENCE [LARGE SCALE GENOMIC DNA]</scope>
    <source>
        <strain evidence="2 3">AX4</strain>
    </source>
</reference>
<organism evidence="2 3">
    <name type="scientific">Dictyostelium discoideum</name>
    <name type="common">Social amoeba</name>
    <dbReference type="NCBI Taxonomy" id="44689"/>
    <lineage>
        <taxon>Eukaryota</taxon>
        <taxon>Amoebozoa</taxon>
        <taxon>Evosea</taxon>
        <taxon>Eumycetozoa</taxon>
        <taxon>Dictyostelia</taxon>
        <taxon>Dictyosteliales</taxon>
        <taxon>Dictyosteliaceae</taxon>
        <taxon>Dictyostelium</taxon>
    </lineage>
</organism>
<feature type="compositionally biased region" description="Polar residues" evidence="1">
    <location>
        <begin position="89"/>
        <end position="101"/>
    </location>
</feature>
<dbReference type="AlphaFoldDB" id="Q553H6"/>
<dbReference type="VEuPathDB" id="AmoebaDB:DDB_G0275835"/>
<evidence type="ECO:0000313" key="3">
    <source>
        <dbReference type="Proteomes" id="UP000002195"/>
    </source>
</evidence>
<protein>
    <submittedName>
        <fullName evidence="2">Uncharacterized protein</fullName>
    </submittedName>
</protein>
<evidence type="ECO:0000256" key="1">
    <source>
        <dbReference type="SAM" id="MobiDB-lite"/>
    </source>
</evidence>
<dbReference type="SMR" id="Q553H6"/>
<feature type="compositionally biased region" description="Low complexity" evidence="1">
    <location>
        <begin position="157"/>
        <end position="168"/>
    </location>
</feature>
<dbReference type="FunCoup" id="Q553H6">
    <property type="interactions" value="4"/>
</dbReference>
<dbReference type="EMBL" id="AAFI02000013">
    <property type="protein sequence ID" value="EAL69668.1"/>
    <property type="molecule type" value="Genomic_DNA"/>
</dbReference>
<name>Q553H6_DICDI</name>
<gene>
    <name evidence="2" type="ORF">DDB_G0275835</name>
</gene>
<dbReference type="GeneID" id="8620022"/>
<dbReference type="HOGENOM" id="CLU_1024606_0_0_1"/>
<dbReference type="RefSeq" id="XP_643437.1">
    <property type="nucleotide sequence ID" value="XM_638345.1"/>
</dbReference>
<dbReference type="GO" id="GO:0004402">
    <property type="term" value="F:histone acetyltransferase activity"/>
    <property type="evidence" value="ECO:0000318"/>
    <property type="project" value="GO_Central"/>
</dbReference>
<feature type="compositionally biased region" description="Polar residues" evidence="1">
    <location>
        <begin position="142"/>
        <end position="152"/>
    </location>
</feature>
<feature type="compositionally biased region" description="Low complexity" evidence="1">
    <location>
        <begin position="102"/>
        <end position="138"/>
    </location>
</feature>
<proteinExistence type="predicted"/>
<comment type="caution">
    <text evidence="2">The sequence shown here is derived from an EMBL/GenBank/DDBJ whole genome shotgun (WGS) entry which is preliminary data.</text>
</comment>
<feature type="region of interest" description="Disordered" evidence="1">
    <location>
        <begin position="69"/>
        <end position="174"/>
    </location>
</feature>
<dbReference type="KEGG" id="ddi:DDB_G0275835"/>
<dbReference type="OMA" id="HSYHART"/>